<reference evidence="2" key="1">
    <citation type="submission" date="2022-06" db="EMBL/GenBank/DDBJ databases">
        <authorList>
            <consortium name="SYNGENTA / RWTH Aachen University"/>
        </authorList>
    </citation>
    <scope>NUCLEOTIDE SEQUENCE</scope>
</reference>
<feature type="coiled-coil region" evidence="1">
    <location>
        <begin position="285"/>
        <end position="312"/>
    </location>
</feature>
<keyword evidence="1" id="KW-0175">Coiled coil</keyword>
<comment type="caution">
    <text evidence="2">The sequence shown here is derived from an EMBL/GenBank/DDBJ whole genome shotgun (WGS) entry which is preliminary data.</text>
</comment>
<sequence length="373" mass="44206">MDETLNSLNSIINDSWRRIFFSWVDITFRSLDCLLLASPDIDGEGLKIVQEILKDKEVLEMIEHQFSITILNRQFWRDIYINFDEYLKGNSWSKGITNIFDELSKENQYNILIQSIKFFIEDYKNLKADSIRFNNDFQKLRTILIFFQEPEKALYKLANNNDELSKSVAEILIEFVSNPDELDYEGEYSTLWLFSYYIVEYLIKDQNTKFFQLYESQIVDSLLLEKINILKTNIDLKKQVKKLVPEFPDKNLKADNKVLELLADDKIIKWFNNYLTQLNQFTKAFKFYSKELSRHQKNYRNLRSKIGKHKKTSEKIISAKLGTWINSKMVRNFWRNINQPMPLKAKKFQSGNILSILKKEAKSSNQGLVNNIV</sequence>
<dbReference type="AlphaFoldDB" id="A0AAV0BUS8"/>
<evidence type="ECO:0000313" key="2">
    <source>
        <dbReference type="EMBL" id="CAH7689354.1"/>
    </source>
</evidence>
<name>A0AAV0BUS8_PHAPC</name>
<dbReference type="Proteomes" id="UP001153365">
    <property type="component" value="Unassembled WGS sequence"/>
</dbReference>
<dbReference type="EMBL" id="CALTRL010006065">
    <property type="protein sequence ID" value="CAH7689354.1"/>
    <property type="molecule type" value="Genomic_DNA"/>
</dbReference>
<protein>
    <submittedName>
        <fullName evidence="2">Expressed protein</fullName>
    </submittedName>
</protein>
<evidence type="ECO:0000313" key="3">
    <source>
        <dbReference type="Proteomes" id="UP001153365"/>
    </source>
</evidence>
<proteinExistence type="predicted"/>
<evidence type="ECO:0000256" key="1">
    <source>
        <dbReference type="SAM" id="Coils"/>
    </source>
</evidence>
<gene>
    <name evidence="2" type="ORF">PPACK8108_LOCUS24409</name>
</gene>
<accession>A0AAV0BUS8</accession>
<keyword evidence="3" id="KW-1185">Reference proteome</keyword>
<organism evidence="2 3">
    <name type="scientific">Phakopsora pachyrhizi</name>
    <name type="common">Asian soybean rust disease fungus</name>
    <dbReference type="NCBI Taxonomy" id="170000"/>
    <lineage>
        <taxon>Eukaryota</taxon>
        <taxon>Fungi</taxon>
        <taxon>Dikarya</taxon>
        <taxon>Basidiomycota</taxon>
        <taxon>Pucciniomycotina</taxon>
        <taxon>Pucciniomycetes</taxon>
        <taxon>Pucciniales</taxon>
        <taxon>Phakopsoraceae</taxon>
        <taxon>Phakopsora</taxon>
    </lineage>
</organism>